<dbReference type="Proteomes" id="UP000410492">
    <property type="component" value="Unassembled WGS sequence"/>
</dbReference>
<gene>
    <name evidence="1" type="ORF">CALMAC_LOCUS18822</name>
</gene>
<name>A0A653DMH8_CALMS</name>
<evidence type="ECO:0000313" key="1">
    <source>
        <dbReference type="EMBL" id="VEN61403.1"/>
    </source>
</evidence>
<feature type="non-terminal residue" evidence="1">
    <location>
        <position position="1"/>
    </location>
</feature>
<protein>
    <submittedName>
        <fullName evidence="1">Uncharacterized protein</fullName>
    </submittedName>
</protein>
<accession>A0A653DMH8</accession>
<dbReference type="AlphaFoldDB" id="A0A653DMH8"/>
<proteinExistence type="predicted"/>
<evidence type="ECO:0000313" key="2">
    <source>
        <dbReference type="Proteomes" id="UP000410492"/>
    </source>
</evidence>
<keyword evidence="2" id="KW-1185">Reference proteome</keyword>
<reference evidence="1 2" key="1">
    <citation type="submission" date="2019-01" db="EMBL/GenBank/DDBJ databases">
        <authorList>
            <person name="Sayadi A."/>
        </authorList>
    </citation>
    <scope>NUCLEOTIDE SEQUENCE [LARGE SCALE GENOMIC DNA]</scope>
</reference>
<sequence>TNKSDYTPRRYTSLEFNCCRFFILT</sequence>
<organism evidence="1 2">
    <name type="scientific">Callosobruchus maculatus</name>
    <name type="common">Southern cowpea weevil</name>
    <name type="synonym">Pulse bruchid</name>
    <dbReference type="NCBI Taxonomy" id="64391"/>
    <lineage>
        <taxon>Eukaryota</taxon>
        <taxon>Metazoa</taxon>
        <taxon>Ecdysozoa</taxon>
        <taxon>Arthropoda</taxon>
        <taxon>Hexapoda</taxon>
        <taxon>Insecta</taxon>
        <taxon>Pterygota</taxon>
        <taxon>Neoptera</taxon>
        <taxon>Endopterygota</taxon>
        <taxon>Coleoptera</taxon>
        <taxon>Polyphaga</taxon>
        <taxon>Cucujiformia</taxon>
        <taxon>Chrysomeloidea</taxon>
        <taxon>Chrysomelidae</taxon>
        <taxon>Bruchinae</taxon>
        <taxon>Bruchini</taxon>
        <taxon>Callosobruchus</taxon>
    </lineage>
</organism>
<dbReference type="EMBL" id="CAACVG010013160">
    <property type="protein sequence ID" value="VEN61403.1"/>
    <property type="molecule type" value="Genomic_DNA"/>
</dbReference>